<dbReference type="EMBL" id="JAOAOG010000167">
    <property type="protein sequence ID" value="KAJ6243889.1"/>
    <property type="molecule type" value="Genomic_DNA"/>
</dbReference>
<comment type="caution">
    <text evidence="4">The sequence shown here is derived from an EMBL/GenBank/DDBJ whole genome shotgun (WGS) entry which is preliminary data.</text>
</comment>
<keyword evidence="5" id="KW-1185">Reference proteome</keyword>
<feature type="transmembrane region" description="Helical" evidence="2">
    <location>
        <begin position="1210"/>
        <end position="1232"/>
    </location>
</feature>
<keyword evidence="2" id="KW-0472">Membrane</keyword>
<sequence length="1308" mass="146501">MISQKKIIFLVFFIVLIENISSLVCENNTYVKEGAACNGTMICYEHLWCNSNTGKCETDNTGDKCSKGNECYSGLCIRDKCSGMKDNGDKCTTQIECLSGQCHSGVCKGLMRGLPCYPKLQYGRQCDKGLFCSPMDKACVPQLQEKEDCFAHLDKTSYDKNIICSGGFVCDVNANSTSGKCTRLFSIPKDHSCQRSDVCLLGLSCQNGICTDNYPTCDLENNLDCPLDSYCMCEQGKETGTCQQTINYDCKYEMDKYVDCLDENACNLETKLIEGTCSYEQCYQQLLNLECCKNKNNNTSTHYVLNGMECSECNMNLTYAGLNSHCDPEFGLHCFPNLFCSEVSKKCIKDNTYSRCSIGTDCTGGICVNEQCAYFKNNGDSCYLNEECKSQNCISNICRGKKEGITCDPMGFDIQNCDYGLFCDSQTGKCIKEIEPEKECVQHLKPYYQNHYSSCVPGYFCDFNDSSYEIGYCRKIFSGVENSQCGSSLSCQLGYGCQDFECKQNPINCDLSTKHCSYGQYCECDGGNNNEGECVNYSNLNCQSVADEFIHCLEFYGLSFEDFNVDLAEIYQYCFNEIQSLQCCFQKDDGSSSDYFLSESLNCAACNIQKNYKTVSEKCSINDQIYCYPNLWCNSNTGECEMDNTGDKCSKGNECYSGVCIGDKCSNLKTSGESCTINEECLSNNCDSKMCKGKLEGEACDPTTHTNGYECNKGLFCDSQTNKCTMQLNENEDCLSPIWPNLIDLPIICKSGFICDHNYNYTFGSCKSLYSVNEEEQCGSSKVCKLGLTCQNERCRKHFKTCNLITNHCPDGSYCNCSGNNFSGNCIQINNIQNCQSEAELLLLCSRYMYCDYQNDKNIQGTCYFENCFNQLRAYECCLNNDFNTTYHVHKNIKCNTCNSFINYNTFGKSCDLDNHRYCYDNLWCNSNTEKCEKDNTGDTCSKGNECYGGICINNKCSGMKNSGDSCNLNEECLSNNCDSKICKGKLEGEACDLTTKTNGYECNKGLFCDSQTNKCKKQLKENQECAKHLKPYYAEIDNVCSSGYICDQSDEEFSQGFCRKLYSGAENSPCGSSKSCQLGYGCQNFNCTKYIYSCDLSTKLCPWGSVCKCNEEKLYGACENHINQNCQTEVDNYVNCLMKEGCAFSSQFIEGTCHYNNCYQHVSELQCCLANNSESTYFYNKNIDCSFIPSPSPTPTTNINAKSYFGLKLILWVGLPVAGLLLIIGFYLIILKSPGKIKHTKEGDYKNLHDSEDSGIIDDNKTDVDNKINSDNLINSENSENFENPENLDLLVNSDDSQKSGSLENIN</sequence>
<keyword evidence="2" id="KW-0812">Transmembrane</keyword>
<protein>
    <submittedName>
        <fullName evidence="4">Dd-gdca protein</fullName>
    </submittedName>
</protein>
<dbReference type="Proteomes" id="UP001150062">
    <property type="component" value="Unassembled WGS sequence"/>
</dbReference>
<reference evidence="4" key="1">
    <citation type="submission" date="2022-08" db="EMBL/GenBank/DDBJ databases">
        <title>Novel sulfate-reducing endosymbionts in the free-living metamonad Anaeramoeba.</title>
        <authorList>
            <person name="Jerlstrom-Hultqvist J."/>
            <person name="Cepicka I."/>
            <person name="Gallot-Lavallee L."/>
            <person name="Salas-Leiva D."/>
            <person name="Curtis B.A."/>
            <person name="Zahonova K."/>
            <person name="Pipaliya S."/>
            <person name="Dacks J."/>
            <person name="Roger A.J."/>
        </authorList>
    </citation>
    <scope>NUCLEOTIDE SEQUENCE</scope>
    <source>
        <strain evidence="4">Schooner1</strain>
    </source>
</reference>
<gene>
    <name evidence="4" type="ORF">M0813_21678</name>
</gene>
<name>A0ABQ8YH15_9EUKA</name>
<feature type="signal peptide" evidence="3">
    <location>
        <begin position="1"/>
        <end position="22"/>
    </location>
</feature>
<dbReference type="PANTHER" id="PTHR33459">
    <property type="entry name" value="DD-GDCA PROTEIN"/>
    <property type="match status" value="1"/>
</dbReference>
<keyword evidence="3" id="KW-0732">Signal</keyword>
<evidence type="ECO:0000313" key="5">
    <source>
        <dbReference type="Proteomes" id="UP001150062"/>
    </source>
</evidence>
<evidence type="ECO:0000256" key="2">
    <source>
        <dbReference type="SAM" id="Phobius"/>
    </source>
</evidence>
<feature type="chain" id="PRO_5047206035" evidence="3">
    <location>
        <begin position="23"/>
        <end position="1308"/>
    </location>
</feature>
<evidence type="ECO:0000256" key="3">
    <source>
        <dbReference type="SAM" id="SignalP"/>
    </source>
</evidence>
<keyword evidence="2" id="KW-1133">Transmembrane helix</keyword>
<evidence type="ECO:0000256" key="1">
    <source>
        <dbReference type="SAM" id="MobiDB-lite"/>
    </source>
</evidence>
<dbReference type="PANTHER" id="PTHR33459:SF7">
    <property type="entry name" value="DD-GDCA PROTEIN"/>
    <property type="match status" value="1"/>
</dbReference>
<evidence type="ECO:0000313" key="4">
    <source>
        <dbReference type="EMBL" id="KAJ6243889.1"/>
    </source>
</evidence>
<dbReference type="InterPro" id="IPR052326">
    <property type="entry name" value="Diff-Dev_Assoc_Protein"/>
</dbReference>
<accession>A0ABQ8YH15</accession>
<proteinExistence type="predicted"/>
<feature type="region of interest" description="Disordered" evidence="1">
    <location>
        <begin position="1243"/>
        <end position="1264"/>
    </location>
</feature>
<organism evidence="4 5">
    <name type="scientific">Anaeramoeba flamelloides</name>
    <dbReference type="NCBI Taxonomy" id="1746091"/>
    <lineage>
        <taxon>Eukaryota</taxon>
        <taxon>Metamonada</taxon>
        <taxon>Anaeramoebidae</taxon>
        <taxon>Anaeramoeba</taxon>
    </lineage>
</organism>